<evidence type="ECO:0000313" key="2">
    <source>
        <dbReference type="EMBL" id="CAK0797170.1"/>
    </source>
</evidence>
<keyword evidence="3" id="KW-1185">Reference proteome</keyword>
<dbReference type="Proteomes" id="UP001189429">
    <property type="component" value="Unassembled WGS sequence"/>
</dbReference>
<sequence>MEITEAAQWALRVVLPIVLFVIYPRSNPGDEKGYSGPTGNTHTRGKMLARRKLVDGDKPAFLANLCVKSQADAPELFPAAGGLGAAAARASAARGPPTAESAGASEGAARSRSVRPPGEGIEVASGVRSRARRSPTRRTGRRRAEGRRRNSLEMLRWNVSGVKSFRRRSSSAAPSTYGAASKQSSTARVQFQA</sequence>
<dbReference type="EMBL" id="CAUYUJ010001694">
    <property type="protein sequence ID" value="CAK0797170.1"/>
    <property type="molecule type" value="Genomic_DNA"/>
</dbReference>
<comment type="caution">
    <text evidence="2">The sequence shown here is derived from an EMBL/GenBank/DDBJ whole genome shotgun (WGS) entry which is preliminary data.</text>
</comment>
<name>A0ABN9PYY0_9DINO</name>
<feature type="region of interest" description="Disordered" evidence="1">
    <location>
        <begin position="94"/>
        <end position="151"/>
    </location>
</feature>
<feature type="compositionally biased region" description="Polar residues" evidence="1">
    <location>
        <begin position="181"/>
        <end position="193"/>
    </location>
</feature>
<protein>
    <submittedName>
        <fullName evidence="2">Uncharacterized protein</fullName>
    </submittedName>
</protein>
<feature type="non-terminal residue" evidence="2">
    <location>
        <position position="193"/>
    </location>
</feature>
<reference evidence="2" key="1">
    <citation type="submission" date="2023-10" db="EMBL/GenBank/DDBJ databases">
        <authorList>
            <person name="Chen Y."/>
            <person name="Shah S."/>
            <person name="Dougan E. K."/>
            <person name="Thang M."/>
            <person name="Chan C."/>
        </authorList>
    </citation>
    <scope>NUCLEOTIDE SEQUENCE [LARGE SCALE GENOMIC DNA]</scope>
</reference>
<organism evidence="2 3">
    <name type="scientific">Prorocentrum cordatum</name>
    <dbReference type="NCBI Taxonomy" id="2364126"/>
    <lineage>
        <taxon>Eukaryota</taxon>
        <taxon>Sar</taxon>
        <taxon>Alveolata</taxon>
        <taxon>Dinophyceae</taxon>
        <taxon>Prorocentrales</taxon>
        <taxon>Prorocentraceae</taxon>
        <taxon>Prorocentrum</taxon>
    </lineage>
</organism>
<feature type="compositionally biased region" description="Low complexity" evidence="1">
    <location>
        <begin position="94"/>
        <end position="111"/>
    </location>
</feature>
<evidence type="ECO:0000256" key="1">
    <source>
        <dbReference type="SAM" id="MobiDB-lite"/>
    </source>
</evidence>
<feature type="compositionally biased region" description="Basic residues" evidence="1">
    <location>
        <begin position="129"/>
        <end position="146"/>
    </location>
</feature>
<feature type="region of interest" description="Disordered" evidence="1">
    <location>
        <begin position="163"/>
        <end position="193"/>
    </location>
</feature>
<accession>A0ABN9PYY0</accession>
<evidence type="ECO:0000313" key="3">
    <source>
        <dbReference type="Proteomes" id="UP001189429"/>
    </source>
</evidence>
<proteinExistence type="predicted"/>
<gene>
    <name evidence="2" type="ORF">PCOR1329_LOCUS6335</name>
</gene>